<dbReference type="Proteomes" id="UP001558652">
    <property type="component" value="Unassembled WGS sequence"/>
</dbReference>
<evidence type="ECO:0000256" key="2">
    <source>
        <dbReference type="ARBA" id="ARBA00024195"/>
    </source>
</evidence>
<accession>A0ABD0YHV0</accession>
<dbReference type="InterPro" id="IPR001254">
    <property type="entry name" value="Trypsin_dom"/>
</dbReference>
<protein>
    <recommendedName>
        <fullName evidence="3">Peptidase S1 domain-containing protein</fullName>
    </recommendedName>
</protein>
<sequence length="168" mass="18638">MIKDSYYGAAAFYADDIAVLVVERSFELNKFVLPVCLDRSQQPISVNAIGTTVGWGYTENNKSSNELLEANLPYLDLSSCRRKYSASNFVPFLTSDKFCVLYVNGTGTQVGDSGGGYTQEIQQLHYIYGITSLKSRDTNEFGVFTRIGAHMPWLTSTIDSIEANSELK</sequence>
<keyword evidence="1" id="KW-1015">Disulfide bond</keyword>
<dbReference type="SMART" id="SM00020">
    <property type="entry name" value="Tryp_SPc"/>
    <property type="match status" value="1"/>
</dbReference>
<dbReference type="PANTHER" id="PTHR24256">
    <property type="entry name" value="TRYPTASE-RELATED"/>
    <property type="match status" value="1"/>
</dbReference>
<evidence type="ECO:0000259" key="3">
    <source>
        <dbReference type="PROSITE" id="PS50240"/>
    </source>
</evidence>
<reference evidence="4 5" key="1">
    <citation type="submission" date="2024-07" db="EMBL/GenBank/DDBJ databases">
        <title>Chromosome-level genome assembly of the water stick insect Ranatra chinensis (Heteroptera: Nepidae).</title>
        <authorList>
            <person name="Liu X."/>
        </authorList>
    </citation>
    <scope>NUCLEOTIDE SEQUENCE [LARGE SCALE GENOMIC DNA]</scope>
    <source>
        <strain evidence="4">Cailab_2021Rc</strain>
        <tissue evidence="4">Muscle</tissue>
    </source>
</reference>
<gene>
    <name evidence="4" type="ORF">AAG570_002979</name>
</gene>
<dbReference type="AlphaFoldDB" id="A0ABD0YHV0"/>
<keyword evidence="5" id="KW-1185">Reference proteome</keyword>
<dbReference type="SUPFAM" id="SSF50494">
    <property type="entry name" value="Trypsin-like serine proteases"/>
    <property type="match status" value="1"/>
</dbReference>
<organism evidence="4 5">
    <name type="scientific">Ranatra chinensis</name>
    <dbReference type="NCBI Taxonomy" id="642074"/>
    <lineage>
        <taxon>Eukaryota</taxon>
        <taxon>Metazoa</taxon>
        <taxon>Ecdysozoa</taxon>
        <taxon>Arthropoda</taxon>
        <taxon>Hexapoda</taxon>
        <taxon>Insecta</taxon>
        <taxon>Pterygota</taxon>
        <taxon>Neoptera</taxon>
        <taxon>Paraneoptera</taxon>
        <taxon>Hemiptera</taxon>
        <taxon>Heteroptera</taxon>
        <taxon>Panheteroptera</taxon>
        <taxon>Nepomorpha</taxon>
        <taxon>Nepidae</taxon>
        <taxon>Ranatrinae</taxon>
        <taxon>Ranatra</taxon>
    </lineage>
</organism>
<name>A0ABD0YHV0_9HEMI</name>
<dbReference type="InterPro" id="IPR009003">
    <property type="entry name" value="Peptidase_S1_PA"/>
</dbReference>
<dbReference type="InterPro" id="IPR043504">
    <property type="entry name" value="Peptidase_S1_PA_chymotrypsin"/>
</dbReference>
<dbReference type="InterPro" id="IPR051487">
    <property type="entry name" value="Ser/Thr_Proteases_Immune/Dev"/>
</dbReference>
<dbReference type="EMBL" id="JBFDAA010000013">
    <property type="protein sequence ID" value="KAL1122652.1"/>
    <property type="molecule type" value="Genomic_DNA"/>
</dbReference>
<feature type="domain" description="Peptidase S1" evidence="3">
    <location>
        <begin position="1"/>
        <end position="159"/>
    </location>
</feature>
<dbReference type="Gene3D" id="2.40.10.10">
    <property type="entry name" value="Trypsin-like serine proteases"/>
    <property type="match status" value="2"/>
</dbReference>
<dbReference type="PROSITE" id="PS50240">
    <property type="entry name" value="TRYPSIN_DOM"/>
    <property type="match status" value="1"/>
</dbReference>
<proteinExistence type="inferred from homology"/>
<comment type="caution">
    <text evidence="4">The sequence shown here is derived from an EMBL/GenBank/DDBJ whole genome shotgun (WGS) entry which is preliminary data.</text>
</comment>
<comment type="similarity">
    <text evidence="2">Belongs to the peptidase S1 family. CLIP subfamily.</text>
</comment>
<evidence type="ECO:0000256" key="1">
    <source>
        <dbReference type="ARBA" id="ARBA00023157"/>
    </source>
</evidence>
<dbReference type="Pfam" id="PF00089">
    <property type="entry name" value="Trypsin"/>
    <property type="match status" value="1"/>
</dbReference>
<evidence type="ECO:0000313" key="4">
    <source>
        <dbReference type="EMBL" id="KAL1122652.1"/>
    </source>
</evidence>
<evidence type="ECO:0000313" key="5">
    <source>
        <dbReference type="Proteomes" id="UP001558652"/>
    </source>
</evidence>